<evidence type="ECO:0000259" key="3">
    <source>
        <dbReference type="Pfam" id="PF18912"/>
    </source>
</evidence>
<gene>
    <name evidence="4" type="ORF">G0Q06_04545</name>
</gene>
<dbReference type="AlphaFoldDB" id="A0A6B2LZY0"/>
<dbReference type="Proteomes" id="UP000478417">
    <property type="component" value="Unassembled WGS sequence"/>
</dbReference>
<feature type="domain" description="Double zinc ribbon" evidence="3">
    <location>
        <begin position="14"/>
        <end position="75"/>
    </location>
</feature>
<comment type="similarity">
    <text evidence="1">Belongs to the ComF/GntX family.</text>
</comment>
<dbReference type="InterPro" id="IPR044005">
    <property type="entry name" value="DZR_2"/>
</dbReference>
<evidence type="ECO:0000259" key="2">
    <source>
        <dbReference type="Pfam" id="PF00156"/>
    </source>
</evidence>
<accession>A0A6B2LZY0</accession>
<dbReference type="Gene3D" id="3.40.50.2020">
    <property type="match status" value="1"/>
</dbReference>
<dbReference type="CDD" id="cd06223">
    <property type="entry name" value="PRTases_typeI"/>
    <property type="match status" value="1"/>
</dbReference>
<dbReference type="SUPFAM" id="SSF53271">
    <property type="entry name" value="PRTase-like"/>
    <property type="match status" value="1"/>
</dbReference>
<protein>
    <submittedName>
        <fullName evidence="4">ComF family protein</fullName>
    </submittedName>
</protein>
<evidence type="ECO:0000313" key="4">
    <source>
        <dbReference type="EMBL" id="NDV61712.1"/>
    </source>
</evidence>
<dbReference type="InterPro" id="IPR000836">
    <property type="entry name" value="PRTase_dom"/>
</dbReference>
<dbReference type="RefSeq" id="WP_163962889.1">
    <property type="nucleotide sequence ID" value="NZ_JAAGNX010000001.1"/>
</dbReference>
<dbReference type="InterPro" id="IPR029057">
    <property type="entry name" value="PRTase-like"/>
</dbReference>
<proteinExistence type="inferred from homology"/>
<feature type="domain" description="Phosphoribosyltransferase" evidence="2">
    <location>
        <begin position="207"/>
        <end position="241"/>
    </location>
</feature>
<reference evidence="4 5" key="1">
    <citation type="submission" date="2020-02" db="EMBL/GenBank/DDBJ databases">
        <title>Albibacoteraceae fam. nov., the first described family within the subdivision 4 Verrucomicrobia.</title>
        <authorList>
            <person name="Xi F."/>
        </authorList>
    </citation>
    <scope>NUCLEOTIDE SEQUENCE [LARGE SCALE GENOMIC DNA]</scope>
    <source>
        <strain evidence="4 5">CK1056</strain>
    </source>
</reference>
<evidence type="ECO:0000256" key="1">
    <source>
        <dbReference type="ARBA" id="ARBA00008007"/>
    </source>
</evidence>
<dbReference type="Pfam" id="PF00156">
    <property type="entry name" value="Pribosyltran"/>
    <property type="match status" value="1"/>
</dbReference>
<keyword evidence="5" id="KW-1185">Reference proteome</keyword>
<sequence>MEWGSRGKSLWKRLLDIVFPRTCVQCGRYLEECGEVRFTCRACFEAYKFTKEPLCDQCGVPFYGKIAQSRKCAGCESAPPVFRQARSIFLYRDTGARVVHCLKYEKGSWLQPEITALVRADLRWKAYFEDAILVPVPLHFRKLQSRGYNQAEVIARAICEAVPSACINACLRRVRATPSQTFLSREQRKHNMSGAFSCVNPPEIMGRIIVVDDVLTTGATLNAAVQALNMVGLEDIYAFTLAHG</sequence>
<dbReference type="InterPro" id="IPR051910">
    <property type="entry name" value="ComF/GntX_DNA_util-trans"/>
</dbReference>
<name>A0A6B2LZY0_9BACT</name>
<dbReference type="PANTHER" id="PTHR47505:SF1">
    <property type="entry name" value="DNA UTILIZATION PROTEIN YHGH"/>
    <property type="match status" value="1"/>
</dbReference>
<organism evidence="4 5">
    <name type="scientific">Oceanipulchritudo coccoides</name>
    <dbReference type="NCBI Taxonomy" id="2706888"/>
    <lineage>
        <taxon>Bacteria</taxon>
        <taxon>Pseudomonadati</taxon>
        <taxon>Verrucomicrobiota</taxon>
        <taxon>Opitutia</taxon>
        <taxon>Puniceicoccales</taxon>
        <taxon>Oceanipulchritudinaceae</taxon>
        <taxon>Oceanipulchritudo</taxon>
    </lineage>
</organism>
<comment type="caution">
    <text evidence="4">The sequence shown here is derived from an EMBL/GenBank/DDBJ whole genome shotgun (WGS) entry which is preliminary data.</text>
</comment>
<dbReference type="EMBL" id="JAAGNX010000001">
    <property type="protein sequence ID" value="NDV61712.1"/>
    <property type="molecule type" value="Genomic_DNA"/>
</dbReference>
<evidence type="ECO:0000313" key="5">
    <source>
        <dbReference type="Proteomes" id="UP000478417"/>
    </source>
</evidence>
<dbReference type="PANTHER" id="PTHR47505">
    <property type="entry name" value="DNA UTILIZATION PROTEIN YHGH"/>
    <property type="match status" value="1"/>
</dbReference>
<dbReference type="Pfam" id="PF18912">
    <property type="entry name" value="DZR_2"/>
    <property type="match status" value="1"/>
</dbReference>